<evidence type="ECO:0000256" key="1">
    <source>
        <dbReference type="SAM" id="MobiDB-lite"/>
    </source>
</evidence>
<dbReference type="WBParaSite" id="Pan_g23732.t1">
    <property type="protein sequence ID" value="Pan_g23732.t1"/>
    <property type="gene ID" value="Pan_g23732"/>
</dbReference>
<proteinExistence type="predicted"/>
<evidence type="ECO:0000313" key="2">
    <source>
        <dbReference type="Proteomes" id="UP000492821"/>
    </source>
</evidence>
<dbReference type="AlphaFoldDB" id="A0A7E4VQA1"/>
<feature type="compositionally biased region" description="Polar residues" evidence="1">
    <location>
        <begin position="44"/>
        <end position="54"/>
    </location>
</feature>
<protein>
    <submittedName>
        <fullName evidence="3">Uncharacterized protein</fullName>
    </submittedName>
</protein>
<dbReference type="Proteomes" id="UP000492821">
    <property type="component" value="Unassembled WGS sequence"/>
</dbReference>
<evidence type="ECO:0000313" key="3">
    <source>
        <dbReference type="WBParaSite" id="Pan_g23732.t1"/>
    </source>
</evidence>
<organism evidence="2 3">
    <name type="scientific">Panagrellus redivivus</name>
    <name type="common">Microworm</name>
    <dbReference type="NCBI Taxonomy" id="6233"/>
    <lineage>
        <taxon>Eukaryota</taxon>
        <taxon>Metazoa</taxon>
        <taxon>Ecdysozoa</taxon>
        <taxon>Nematoda</taxon>
        <taxon>Chromadorea</taxon>
        <taxon>Rhabditida</taxon>
        <taxon>Tylenchina</taxon>
        <taxon>Panagrolaimomorpha</taxon>
        <taxon>Panagrolaimoidea</taxon>
        <taxon>Panagrolaimidae</taxon>
        <taxon>Panagrellus</taxon>
    </lineage>
</organism>
<keyword evidence="2" id="KW-1185">Reference proteome</keyword>
<reference evidence="2" key="1">
    <citation type="journal article" date="2013" name="Genetics">
        <title>The draft genome and transcriptome of Panagrellus redivivus are shaped by the harsh demands of a free-living lifestyle.</title>
        <authorList>
            <person name="Srinivasan J."/>
            <person name="Dillman A.R."/>
            <person name="Macchietto M.G."/>
            <person name="Heikkinen L."/>
            <person name="Lakso M."/>
            <person name="Fracchia K.M."/>
            <person name="Antoshechkin I."/>
            <person name="Mortazavi A."/>
            <person name="Wong G."/>
            <person name="Sternberg P.W."/>
        </authorList>
    </citation>
    <scope>NUCLEOTIDE SEQUENCE [LARGE SCALE GENOMIC DNA]</scope>
    <source>
        <strain evidence="2">MT8872</strain>
    </source>
</reference>
<accession>A0A7E4VQA1</accession>
<name>A0A7E4VQA1_PANRE</name>
<feature type="region of interest" description="Disordered" evidence="1">
    <location>
        <begin position="21"/>
        <end position="54"/>
    </location>
</feature>
<reference evidence="3" key="2">
    <citation type="submission" date="2020-10" db="UniProtKB">
        <authorList>
            <consortium name="WormBaseParasite"/>
        </authorList>
    </citation>
    <scope>IDENTIFICATION</scope>
</reference>
<sequence>MDMETLLSALIEAMNEVDVKKEQPETRDVATMTDPLSEDLPITDPSTFKDSNMYSNMPDSMDAETRIAEHIDANNHRCALILQFLQGIIDEKKLDISN</sequence>